<keyword evidence="1" id="KW-1133">Transmembrane helix</keyword>
<keyword evidence="3" id="KW-1185">Reference proteome</keyword>
<feature type="transmembrane region" description="Helical" evidence="1">
    <location>
        <begin position="32"/>
        <end position="49"/>
    </location>
</feature>
<evidence type="ECO:0000313" key="2">
    <source>
        <dbReference type="EMBL" id="MFB9259770.1"/>
    </source>
</evidence>
<evidence type="ECO:0000313" key="3">
    <source>
        <dbReference type="Proteomes" id="UP001589700"/>
    </source>
</evidence>
<feature type="transmembrane region" description="Helical" evidence="1">
    <location>
        <begin position="99"/>
        <end position="117"/>
    </location>
</feature>
<keyword evidence="1" id="KW-0472">Membrane</keyword>
<comment type="caution">
    <text evidence="2">The sequence shown here is derived from an EMBL/GenBank/DDBJ whole genome shotgun (WGS) entry which is preliminary data.</text>
</comment>
<protein>
    <recommendedName>
        <fullName evidence="4">DUF2178 domain-containing protein</fullName>
    </recommendedName>
</protein>
<organism evidence="2 3">
    <name type="scientific">Dietzia aerolata</name>
    <dbReference type="NCBI Taxonomy" id="595984"/>
    <lineage>
        <taxon>Bacteria</taxon>
        <taxon>Bacillati</taxon>
        <taxon>Actinomycetota</taxon>
        <taxon>Actinomycetes</taxon>
        <taxon>Mycobacteriales</taxon>
        <taxon>Dietziaceae</taxon>
        <taxon>Dietzia</taxon>
    </lineage>
</organism>
<evidence type="ECO:0008006" key="4">
    <source>
        <dbReference type="Google" id="ProtNLM"/>
    </source>
</evidence>
<reference evidence="2 3" key="1">
    <citation type="submission" date="2024-09" db="EMBL/GenBank/DDBJ databases">
        <authorList>
            <person name="Sun Q."/>
            <person name="Mori K."/>
        </authorList>
    </citation>
    <scope>NUCLEOTIDE SEQUENCE [LARGE SCALE GENOMIC DNA]</scope>
    <source>
        <strain evidence="2 3">CCM 7659</strain>
    </source>
</reference>
<feature type="transmembrane region" description="Helical" evidence="1">
    <location>
        <begin position="7"/>
        <end position="26"/>
    </location>
</feature>
<keyword evidence="1" id="KW-0812">Transmembrane</keyword>
<gene>
    <name evidence="2" type="ORF">ACFFVD_08140</name>
</gene>
<evidence type="ECO:0000256" key="1">
    <source>
        <dbReference type="SAM" id="Phobius"/>
    </source>
</evidence>
<sequence>MTSARSLPGLAVSGLLAGVFGLLVLAAVWDRIWWMLGLAVVLAVLAFMYRRELSRRVEPLAVEQASPHSDRPKFGRWLWQSGWIIWIPMTIVLPPRPEWIGPFVGVIAALHVFALLASGTAAGSTAGSAAGKARPAPGQ</sequence>
<accession>A0ABV5JPX6</accession>
<dbReference type="RefSeq" id="WP_182633412.1">
    <property type="nucleotide sequence ID" value="NZ_JAALDM010000286.1"/>
</dbReference>
<proteinExistence type="predicted"/>
<dbReference type="EMBL" id="JBHMDY010000004">
    <property type="protein sequence ID" value="MFB9259770.1"/>
    <property type="molecule type" value="Genomic_DNA"/>
</dbReference>
<name>A0ABV5JPX6_9ACTN</name>
<dbReference type="Proteomes" id="UP001589700">
    <property type="component" value="Unassembled WGS sequence"/>
</dbReference>